<sequence length="206" mass="23155">MTSESERGTSTRALLDELAEGDPKDLLALGELLDGLGQRGFGVLLFLAIPPSFFPGVAAVIGSPVIILVGLHLLFLRQHVWLPKFLAKRGPHRELIIRFERRFDPWLKRLERWVRPRWEWLVDHPLASIYTGLLLVLLGFLLALPIPFTNVVFALLLLLVSLALLEGDGRLLLVSWLTGSIAVLVYGVLSGELARRSAWWIDHFLL</sequence>
<dbReference type="AlphaFoldDB" id="A0A1N6NYX1"/>
<keyword evidence="1" id="KW-1133">Transmembrane helix</keyword>
<organism evidence="2 3">
    <name type="scientific">Solilutibacter tolerans</name>
    <dbReference type="NCBI Taxonomy" id="1604334"/>
    <lineage>
        <taxon>Bacteria</taxon>
        <taxon>Pseudomonadati</taxon>
        <taxon>Pseudomonadota</taxon>
        <taxon>Gammaproteobacteria</taxon>
        <taxon>Lysobacterales</taxon>
        <taxon>Lysobacteraceae</taxon>
        <taxon>Solilutibacter</taxon>
    </lineage>
</organism>
<evidence type="ECO:0000313" key="3">
    <source>
        <dbReference type="Proteomes" id="UP000241788"/>
    </source>
</evidence>
<dbReference type="STRING" id="1604334.SAMN05421546_0428"/>
<dbReference type="OrthoDB" id="5966050at2"/>
<dbReference type="RefSeq" id="WP_076584803.1">
    <property type="nucleotide sequence ID" value="NZ_FTLW01000001.1"/>
</dbReference>
<keyword evidence="1" id="KW-0812">Transmembrane</keyword>
<dbReference type="PANTHER" id="PTHR41795">
    <property type="entry name" value="EXOPOLYSACCHARIDE SYNTHESIS PROTEIN"/>
    <property type="match status" value="1"/>
</dbReference>
<dbReference type="PANTHER" id="PTHR41795:SF1">
    <property type="entry name" value="EXOPOLYSACCHARIDE SYNTHESIS PROTEIN"/>
    <property type="match status" value="1"/>
</dbReference>
<feature type="transmembrane region" description="Helical" evidence="1">
    <location>
        <begin position="171"/>
        <end position="189"/>
    </location>
</feature>
<evidence type="ECO:0000256" key="1">
    <source>
        <dbReference type="SAM" id="Phobius"/>
    </source>
</evidence>
<reference evidence="3" key="1">
    <citation type="submission" date="2017-01" db="EMBL/GenBank/DDBJ databases">
        <authorList>
            <person name="Varghese N."/>
            <person name="Submissions S."/>
        </authorList>
    </citation>
    <scope>NUCLEOTIDE SEQUENCE [LARGE SCALE GENOMIC DNA]</scope>
    <source>
        <strain evidence="3">UM1</strain>
    </source>
</reference>
<protein>
    <submittedName>
        <fullName evidence="2">Uncharacterized conserved protein</fullName>
    </submittedName>
</protein>
<feature type="transmembrane region" description="Helical" evidence="1">
    <location>
        <begin position="133"/>
        <end position="165"/>
    </location>
</feature>
<dbReference type="PIRSF" id="PIRSF033239">
    <property type="entry name" value="ExoD"/>
    <property type="match status" value="1"/>
</dbReference>
<dbReference type="EMBL" id="FTLW01000001">
    <property type="protein sequence ID" value="SIP97281.1"/>
    <property type="molecule type" value="Genomic_DNA"/>
</dbReference>
<proteinExistence type="predicted"/>
<name>A0A1N6NYX1_9GAMM</name>
<keyword evidence="3" id="KW-1185">Reference proteome</keyword>
<gene>
    <name evidence="2" type="ORF">SAMN05421546_0428</name>
</gene>
<feature type="transmembrane region" description="Helical" evidence="1">
    <location>
        <begin position="53"/>
        <end position="76"/>
    </location>
</feature>
<evidence type="ECO:0000313" key="2">
    <source>
        <dbReference type="EMBL" id="SIP97281.1"/>
    </source>
</evidence>
<accession>A0A1N6NYX1</accession>
<dbReference type="Proteomes" id="UP000241788">
    <property type="component" value="Unassembled WGS sequence"/>
</dbReference>
<dbReference type="InterPro" id="IPR010331">
    <property type="entry name" value="ExoD"/>
</dbReference>
<keyword evidence="1" id="KW-0472">Membrane</keyword>
<dbReference type="Pfam" id="PF06055">
    <property type="entry name" value="ExoD"/>
    <property type="match status" value="1"/>
</dbReference>